<dbReference type="EMBL" id="LOPU01000029">
    <property type="protein sequence ID" value="KTG09374.1"/>
    <property type="molecule type" value="Genomic_DNA"/>
</dbReference>
<dbReference type="AlphaFoldDB" id="A0A0W1R7H7"/>
<proteinExistence type="predicted"/>
<gene>
    <name evidence="1" type="ORF">AUR64_16475</name>
</gene>
<evidence type="ECO:0000313" key="2">
    <source>
        <dbReference type="Proteomes" id="UP000054387"/>
    </source>
</evidence>
<dbReference type="Proteomes" id="UP000054387">
    <property type="component" value="Unassembled WGS sequence"/>
</dbReference>
<dbReference type="STRING" id="1514971.AUR64_16475"/>
<name>A0A0W1R7H7_9EURY</name>
<comment type="caution">
    <text evidence="1">The sequence shown here is derived from an EMBL/GenBank/DDBJ whole genome shotgun (WGS) entry which is preliminary data.</text>
</comment>
<evidence type="ECO:0000313" key="1">
    <source>
        <dbReference type="EMBL" id="KTG09374.1"/>
    </source>
</evidence>
<dbReference type="PROSITE" id="PS51257">
    <property type="entry name" value="PROKAR_LIPOPROTEIN"/>
    <property type="match status" value="1"/>
</dbReference>
<keyword evidence="2" id="KW-1185">Reference proteome</keyword>
<organism evidence="1 2">
    <name type="scientific">Haloprofundus marisrubri</name>
    <dbReference type="NCBI Taxonomy" id="1514971"/>
    <lineage>
        <taxon>Archaea</taxon>
        <taxon>Methanobacteriati</taxon>
        <taxon>Methanobacteriota</taxon>
        <taxon>Stenosarchaea group</taxon>
        <taxon>Halobacteria</taxon>
        <taxon>Halobacteriales</taxon>
        <taxon>Haloferacaceae</taxon>
        <taxon>Haloprofundus</taxon>
    </lineage>
</organism>
<accession>A0A0W1R7H7</accession>
<sequence length="130" mass="13565">MQIRSKHCLLALSVTVALVSGGCLGFNPSVTAETNDSAVFESISPTEQWSGSGVRVSAELKSTPEARNVTTITILSEDGSQYSTVERAPGETSVVFSLPLNQNSTIVSSNNVNSTTIESLNVTTSGDALV</sequence>
<reference evidence="1 2" key="1">
    <citation type="submission" date="2015-12" db="EMBL/GenBank/DDBJ databases">
        <title>Haloprofundus marisrubri gen. nov., sp. nov., an extremely halophilic archaeon isolated from the Discovery deep brine-seawater interface in the Red Sea.</title>
        <authorList>
            <person name="Zhang G."/>
            <person name="Stingl U."/>
            <person name="Rashid M."/>
        </authorList>
    </citation>
    <scope>NUCLEOTIDE SEQUENCE [LARGE SCALE GENOMIC DNA]</scope>
    <source>
        <strain evidence="1 2">SB9</strain>
    </source>
</reference>
<dbReference type="RefSeq" id="WP_058582526.1">
    <property type="nucleotide sequence ID" value="NZ_LOPU01000029.1"/>
</dbReference>
<dbReference type="OrthoDB" id="307067at2157"/>
<protein>
    <submittedName>
        <fullName evidence="1">Uncharacterized protein</fullName>
    </submittedName>
</protein>